<gene>
    <name evidence="1" type="ORF">INT45_013077</name>
</gene>
<organism evidence="1 2">
    <name type="scientific">Circinella minor</name>
    <dbReference type="NCBI Taxonomy" id="1195481"/>
    <lineage>
        <taxon>Eukaryota</taxon>
        <taxon>Fungi</taxon>
        <taxon>Fungi incertae sedis</taxon>
        <taxon>Mucoromycota</taxon>
        <taxon>Mucoromycotina</taxon>
        <taxon>Mucoromycetes</taxon>
        <taxon>Mucorales</taxon>
        <taxon>Lichtheimiaceae</taxon>
        <taxon>Circinella</taxon>
    </lineage>
</organism>
<evidence type="ECO:0000313" key="1">
    <source>
        <dbReference type="EMBL" id="KAG2219211.1"/>
    </source>
</evidence>
<keyword evidence="2" id="KW-1185">Reference proteome</keyword>
<dbReference type="EMBL" id="JAEPRB010000190">
    <property type="protein sequence ID" value="KAG2219211.1"/>
    <property type="molecule type" value="Genomic_DNA"/>
</dbReference>
<protein>
    <submittedName>
        <fullName evidence="1">Uncharacterized protein</fullName>
    </submittedName>
</protein>
<reference evidence="1 2" key="1">
    <citation type="submission" date="2020-12" db="EMBL/GenBank/DDBJ databases">
        <title>Metabolic potential, ecology and presence of endohyphal bacteria is reflected in genomic diversity of Mucoromycotina.</title>
        <authorList>
            <person name="Muszewska A."/>
            <person name="Okrasinska A."/>
            <person name="Steczkiewicz K."/>
            <person name="Drgas O."/>
            <person name="Orlowska M."/>
            <person name="Perlinska-Lenart U."/>
            <person name="Aleksandrzak-Piekarczyk T."/>
            <person name="Szatraj K."/>
            <person name="Zielenkiewicz U."/>
            <person name="Pilsyk S."/>
            <person name="Malc E."/>
            <person name="Mieczkowski P."/>
            <person name="Kruszewska J.S."/>
            <person name="Biernat P."/>
            <person name="Pawlowska J."/>
        </authorList>
    </citation>
    <scope>NUCLEOTIDE SEQUENCE [LARGE SCALE GENOMIC DNA]</scope>
    <source>
        <strain evidence="1 2">CBS 142.35</strain>
    </source>
</reference>
<comment type="caution">
    <text evidence="1">The sequence shown here is derived from an EMBL/GenBank/DDBJ whole genome shotgun (WGS) entry which is preliminary data.</text>
</comment>
<dbReference type="AlphaFoldDB" id="A0A8H7S0F1"/>
<proteinExistence type="predicted"/>
<evidence type="ECO:0000313" key="2">
    <source>
        <dbReference type="Proteomes" id="UP000646827"/>
    </source>
</evidence>
<sequence length="165" mass="18825">MQSAPCTVIDRPSGNVTTEQANTDLRRVQRLAYTDTIGLPTDLFLRIDASPKVKHMKEVVVVVLTEVLNCFYYMSFAQEPEQLQVAIQSPEHGTWTLQTDSDDSLNNDGFTLVTSQDSNTDESQRCAFRTISYIHNDMLEHMNHSRSYMPHPKKLAFQSLNIMVR</sequence>
<dbReference type="Proteomes" id="UP000646827">
    <property type="component" value="Unassembled WGS sequence"/>
</dbReference>
<dbReference type="OrthoDB" id="6621790at2759"/>
<name>A0A8H7S0F1_9FUNG</name>
<accession>A0A8H7S0F1</accession>